<dbReference type="KEGG" id="vei:Veis_2632"/>
<organism evidence="2 8">
    <name type="scientific">Verminephrobacter eiseniae (strain EF01-2)</name>
    <dbReference type="NCBI Taxonomy" id="391735"/>
    <lineage>
        <taxon>Bacteria</taxon>
        <taxon>Pseudomonadati</taxon>
        <taxon>Pseudomonadota</taxon>
        <taxon>Betaproteobacteria</taxon>
        <taxon>Burkholderiales</taxon>
        <taxon>Comamonadaceae</taxon>
        <taxon>Verminephrobacter</taxon>
    </lineage>
</organism>
<evidence type="ECO:0000313" key="3">
    <source>
        <dbReference type="EMBL" id="ABM58375.1"/>
    </source>
</evidence>
<dbReference type="KEGG" id="vei:Veis_4714"/>
<gene>
    <name evidence="2" type="ordered locus">Veis_2618</name>
    <name evidence="3" type="ordered locus">Veis_2632</name>
    <name evidence="4" type="ordered locus">Veis_4301</name>
    <name evidence="5" type="ordered locus">Veis_4382</name>
    <name evidence="6" type="ordered locus">Veis_4666</name>
    <name evidence="7" type="ordered locus">Veis_4714</name>
</gene>
<reference evidence="8" key="1">
    <citation type="submission" date="2006-12" db="EMBL/GenBank/DDBJ databases">
        <title>Complete sequence of chromosome 1 of Verminephrobacter eiseniae EF01-2.</title>
        <authorList>
            <person name="Copeland A."/>
            <person name="Lucas S."/>
            <person name="Lapidus A."/>
            <person name="Barry K."/>
            <person name="Detter J.C."/>
            <person name="Glavina del Rio T."/>
            <person name="Dalin E."/>
            <person name="Tice H."/>
            <person name="Pitluck S."/>
            <person name="Chertkov O."/>
            <person name="Brettin T."/>
            <person name="Bruce D."/>
            <person name="Han C."/>
            <person name="Tapia R."/>
            <person name="Gilna P."/>
            <person name="Schmutz J."/>
            <person name="Larimer F."/>
            <person name="Land M."/>
            <person name="Hauser L."/>
            <person name="Kyrpides N."/>
            <person name="Kim E."/>
            <person name="Stahl D."/>
            <person name="Richardson P."/>
        </authorList>
    </citation>
    <scope>NUCLEOTIDE SEQUENCE [LARGE SCALE GENOMIC DNA]</scope>
    <source>
        <strain evidence="8">EF01-2</strain>
    </source>
</reference>
<dbReference type="EMBL" id="CP000542">
    <property type="protein sequence ID" value="ABM58362.1"/>
    <property type="molecule type" value="Genomic_DNA"/>
</dbReference>
<dbReference type="Pfam" id="PF13340">
    <property type="entry name" value="DUF4096"/>
    <property type="match status" value="1"/>
</dbReference>
<dbReference type="KEGG" id="vei:Veis_4382"/>
<dbReference type="InterPro" id="IPR025161">
    <property type="entry name" value="IS402-like_dom"/>
</dbReference>
<evidence type="ECO:0000259" key="1">
    <source>
        <dbReference type="Pfam" id="PF13340"/>
    </source>
</evidence>
<dbReference type="Proteomes" id="UP000000374">
    <property type="component" value="Chromosome"/>
</dbReference>
<evidence type="ECO:0000313" key="2">
    <source>
        <dbReference type="EMBL" id="ABM58362.1"/>
    </source>
</evidence>
<accession>A1WL55</accession>
<dbReference type="EMBL" id="CP000542">
    <property type="protein sequence ID" value="ABM58375.1"/>
    <property type="molecule type" value="Genomic_DNA"/>
</dbReference>
<protein>
    <submittedName>
        <fullName evidence="2">IS298, transposase OrfA</fullName>
    </submittedName>
</protein>
<dbReference type="PANTHER" id="PTHR46637:SF1">
    <property type="entry name" value="BLL5188 PROTEIN"/>
    <property type="match status" value="1"/>
</dbReference>
<dbReference type="AlphaFoldDB" id="A1WL55"/>
<evidence type="ECO:0000313" key="6">
    <source>
        <dbReference type="EMBL" id="ABM60363.1"/>
    </source>
</evidence>
<sequence length="117" mass="13508">MQEVRKLLCDEQWEKLSPLLPGKPSDPGATAQDNRLFLEAVLWIMRTGSPWRDLPAELGNWHTTYTRFKRWGESGVWQRVCEIVSGDRDLKMLMIDSTVVRAHQHAAGAKKKRGHRQ</sequence>
<dbReference type="KEGG" id="vei:Veis_2618"/>
<proteinExistence type="predicted"/>
<dbReference type="KEGG" id="vei:Veis_4301"/>
<evidence type="ECO:0000313" key="4">
    <source>
        <dbReference type="EMBL" id="ABM60005.1"/>
    </source>
</evidence>
<dbReference type="InterPro" id="IPR052909">
    <property type="entry name" value="Transposase_6_like"/>
</dbReference>
<evidence type="ECO:0000313" key="7">
    <source>
        <dbReference type="EMBL" id="ABM60411.1"/>
    </source>
</evidence>
<dbReference type="EMBL" id="CP000542">
    <property type="protein sequence ID" value="ABM60411.1"/>
    <property type="molecule type" value="Genomic_DNA"/>
</dbReference>
<dbReference type="KEGG" id="vei:Veis_4666"/>
<dbReference type="PANTHER" id="PTHR46637">
    <property type="entry name" value="TIS1421-TRANSPOSASE PROTEIN A"/>
    <property type="match status" value="1"/>
</dbReference>
<feature type="domain" description="Insertion element IS402-like" evidence="1">
    <location>
        <begin position="8"/>
        <end position="80"/>
    </location>
</feature>
<evidence type="ECO:0000313" key="8">
    <source>
        <dbReference type="Proteomes" id="UP000000374"/>
    </source>
</evidence>
<reference evidence="2" key="2">
    <citation type="submission" date="2006-12" db="EMBL/GenBank/DDBJ databases">
        <title>Complete sequence of Chromosome1 of Verminephrobacter eiseniae EF01-2.</title>
        <authorList>
            <consortium name="US DOE Joint Genome Institute"/>
            <person name="Copeland A."/>
            <person name="Lucas S."/>
            <person name="Lapidus A."/>
            <person name="Barry K."/>
            <person name="Detter J.C."/>
            <person name="Glavina del Rio T."/>
            <person name="Dalin E."/>
            <person name="Tice H."/>
            <person name="Pitluck S."/>
            <person name="Chertkov O."/>
            <person name="Brettin T."/>
            <person name="Bruce D."/>
            <person name="Han C."/>
            <person name="Tapia R."/>
            <person name="Gilna P."/>
            <person name="Schmutz J."/>
            <person name="Larimer F."/>
            <person name="Land M."/>
            <person name="Hauser L."/>
            <person name="Kyrpides N."/>
            <person name="Kim E."/>
            <person name="Stahl D."/>
            <person name="Richardson P."/>
        </authorList>
    </citation>
    <scope>NUCLEOTIDE SEQUENCE</scope>
    <source>
        <strain evidence="2">EF01-2</strain>
    </source>
</reference>
<dbReference type="HOGENOM" id="CLU_055261_2_1_4"/>
<dbReference type="NCBIfam" id="NF033580">
    <property type="entry name" value="transpos_IS5_3"/>
    <property type="match status" value="1"/>
</dbReference>
<keyword evidence="8" id="KW-1185">Reference proteome</keyword>
<dbReference type="EMBL" id="CP000542">
    <property type="protein sequence ID" value="ABM60085.1"/>
    <property type="molecule type" value="Genomic_DNA"/>
</dbReference>
<evidence type="ECO:0000313" key="5">
    <source>
        <dbReference type="EMBL" id="ABM60085.1"/>
    </source>
</evidence>
<dbReference type="STRING" id="391735.Veis_2618"/>
<dbReference type="EMBL" id="CP000542">
    <property type="protein sequence ID" value="ABM60005.1"/>
    <property type="molecule type" value="Genomic_DNA"/>
</dbReference>
<dbReference type="eggNOG" id="COG3293">
    <property type="taxonomic scope" value="Bacteria"/>
</dbReference>
<name>A1WL55_VEREI</name>
<dbReference type="EMBL" id="CP000542">
    <property type="protein sequence ID" value="ABM60363.1"/>
    <property type="molecule type" value="Genomic_DNA"/>
</dbReference>